<dbReference type="SMART" id="SM00710">
    <property type="entry name" value="PbH1"/>
    <property type="match status" value="6"/>
</dbReference>
<dbReference type="Proteomes" id="UP000738431">
    <property type="component" value="Chromosome"/>
</dbReference>
<reference evidence="2 3" key="1">
    <citation type="submission" date="2021-08" db="EMBL/GenBank/DDBJ databases">
        <authorList>
            <person name="Zhang D."/>
            <person name="Zhang A."/>
            <person name="Wang L."/>
        </authorList>
    </citation>
    <scope>NUCLEOTIDE SEQUENCE [LARGE SCALE GENOMIC DNA]</scope>
    <source>
        <strain evidence="2 3">WL0086</strain>
    </source>
</reference>
<dbReference type="PANTHER" id="PTHR31339:SF9">
    <property type="entry name" value="PLASMIN AND FIBRONECTIN-BINDING PROTEIN A"/>
    <property type="match status" value="1"/>
</dbReference>
<protein>
    <submittedName>
        <fullName evidence="2">Glycoside hydrolase family 28 protein</fullName>
    </submittedName>
</protein>
<reference evidence="2 3" key="2">
    <citation type="submission" date="2023-12" db="EMBL/GenBank/DDBJ databases">
        <title>Description of an unclassified Opitutus bacterium of Verrucomicrobiota.</title>
        <authorList>
            <person name="Zhang D.-F."/>
        </authorList>
    </citation>
    <scope>NUCLEOTIDE SEQUENCE [LARGE SCALE GENOMIC DNA]</scope>
    <source>
        <strain evidence="2 3">WL0086</strain>
    </source>
</reference>
<proteinExistence type="predicted"/>
<dbReference type="InterPro" id="IPR051801">
    <property type="entry name" value="GH28_Enzymes"/>
</dbReference>
<sequence>MPLPTFNVRDHGAVGDGTTLDSPALQRALDAASAAGGGTVLLPAGTYLSFTLHLRSHVTLHLDAGATLLAATPSVELGGYDQPEPNPWGDELQYQDFGHSHWTNSLLYGNNLTDVAITGPGLIDGRGLLRHATYTTATGDPGPNGTAAPGTKVTLSSGHGDSVADPLGHGNKAIALRACTGVTLRDFRLFRGGHFALLATGVDDLTITGLLIDTNRDGLDIDCCRRVHIAHCTVNSLQDDAIVLKTSYALGELRHCEHVTVEHCTVSGYDLGTVLDGTYGTSTYYAPDRDGPTGRIKIGTESNGDFRHITVRDCTFRRSRGLALETVDGATIEHVIAERLDLEDVTNAAIFLRIGNRARGPEGTPVGALRDVVIRDFNARNVDGRFPLLLAGLPGHPLEGIQLENVTVESTGGITLADVAAQSDEHVNAFFLRSDEPGVTGPRGTSIADVPERERGYPEPSMFGLLPASLLFARHVHGLRLTNVTVTHTSPDERPPVLLEDVTGLTLEGGNLTA</sequence>
<gene>
    <name evidence="2" type="ORF">K1X11_011075</name>
</gene>
<dbReference type="Pfam" id="PF12708">
    <property type="entry name" value="Pect-lyase_RHGA_epim"/>
    <property type="match status" value="1"/>
</dbReference>
<keyword evidence="2" id="KW-0378">Hydrolase</keyword>
<dbReference type="PANTHER" id="PTHR31339">
    <property type="entry name" value="PECTIN LYASE-RELATED"/>
    <property type="match status" value="1"/>
</dbReference>
<dbReference type="GO" id="GO:0016787">
    <property type="term" value="F:hydrolase activity"/>
    <property type="evidence" value="ECO:0007669"/>
    <property type="project" value="UniProtKB-KW"/>
</dbReference>
<dbReference type="InterPro" id="IPR024535">
    <property type="entry name" value="RHGA/B-epi-like_pectate_lyase"/>
</dbReference>
<dbReference type="RefSeq" id="WP_221032125.1">
    <property type="nucleotide sequence ID" value="NZ_CP139781.1"/>
</dbReference>
<dbReference type="Gene3D" id="2.160.20.10">
    <property type="entry name" value="Single-stranded right-handed beta-helix, Pectin lyase-like"/>
    <property type="match status" value="1"/>
</dbReference>
<dbReference type="InterPro" id="IPR012334">
    <property type="entry name" value="Pectin_lyas_fold"/>
</dbReference>
<dbReference type="InterPro" id="IPR006626">
    <property type="entry name" value="PbH1"/>
</dbReference>
<evidence type="ECO:0000259" key="1">
    <source>
        <dbReference type="Pfam" id="PF12708"/>
    </source>
</evidence>
<name>A0ABZ1CE59_9BACT</name>
<feature type="domain" description="Rhamnogalacturonase A/B/Epimerase-like pectate lyase" evidence="1">
    <location>
        <begin position="6"/>
        <end position="60"/>
    </location>
</feature>
<dbReference type="SUPFAM" id="SSF51126">
    <property type="entry name" value="Pectin lyase-like"/>
    <property type="match status" value="1"/>
</dbReference>
<dbReference type="InterPro" id="IPR011050">
    <property type="entry name" value="Pectin_lyase_fold/virulence"/>
</dbReference>
<keyword evidence="3" id="KW-1185">Reference proteome</keyword>
<evidence type="ECO:0000313" key="3">
    <source>
        <dbReference type="Proteomes" id="UP000738431"/>
    </source>
</evidence>
<organism evidence="2 3">
    <name type="scientific">Actomonas aquatica</name>
    <dbReference type="NCBI Taxonomy" id="2866162"/>
    <lineage>
        <taxon>Bacteria</taxon>
        <taxon>Pseudomonadati</taxon>
        <taxon>Verrucomicrobiota</taxon>
        <taxon>Opitutia</taxon>
        <taxon>Opitutales</taxon>
        <taxon>Opitutaceae</taxon>
        <taxon>Actomonas</taxon>
    </lineage>
</organism>
<evidence type="ECO:0000313" key="2">
    <source>
        <dbReference type="EMBL" id="WRQ89950.1"/>
    </source>
</evidence>
<dbReference type="EMBL" id="CP139781">
    <property type="protein sequence ID" value="WRQ89950.1"/>
    <property type="molecule type" value="Genomic_DNA"/>
</dbReference>
<accession>A0ABZ1CE59</accession>